<dbReference type="PANTHER" id="PTHR13608">
    <property type="entry name" value="ARMADILLO-LIKE HELICAL DOMAIN-CONTAINING PROTEIN 3"/>
    <property type="match status" value="1"/>
</dbReference>
<evidence type="ECO:0000256" key="1">
    <source>
        <dbReference type="ARBA" id="ARBA00004370"/>
    </source>
</evidence>
<evidence type="ECO:0000256" key="4">
    <source>
        <dbReference type="ARBA" id="ARBA00023136"/>
    </source>
</evidence>
<evidence type="ECO:0000313" key="8">
    <source>
        <dbReference type="EMBL" id="POY74135.1"/>
    </source>
</evidence>
<evidence type="ECO:0000256" key="3">
    <source>
        <dbReference type="ARBA" id="ARBA00022989"/>
    </source>
</evidence>
<feature type="compositionally biased region" description="Polar residues" evidence="6">
    <location>
        <begin position="830"/>
        <end position="839"/>
    </location>
</feature>
<feature type="region of interest" description="Disordered" evidence="6">
    <location>
        <begin position="1"/>
        <end position="22"/>
    </location>
</feature>
<feature type="compositionally biased region" description="Basic and acidic residues" evidence="6">
    <location>
        <begin position="413"/>
        <end position="429"/>
    </location>
</feature>
<dbReference type="AlphaFoldDB" id="A0A2S5BBI2"/>
<dbReference type="Proteomes" id="UP000237144">
    <property type="component" value="Unassembled WGS sequence"/>
</dbReference>
<evidence type="ECO:0000256" key="6">
    <source>
        <dbReference type="SAM" id="MobiDB-lite"/>
    </source>
</evidence>
<comment type="subcellular location">
    <subcellularLocation>
        <location evidence="1">Membrane</location>
    </subcellularLocation>
</comment>
<keyword evidence="9" id="KW-1185">Reference proteome</keyword>
<feature type="compositionally biased region" description="Basic and acidic residues" evidence="6">
    <location>
        <begin position="356"/>
        <end position="372"/>
    </location>
</feature>
<feature type="region of interest" description="Disordered" evidence="6">
    <location>
        <begin position="809"/>
        <end position="846"/>
    </location>
</feature>
<feature type="region of interest" description="Disordered" evidence="6">
    <location>
        <begin position="712"/>
        <end position="731"/>
    </location>
</feature>
<dbReference type="InterPro" id="IPR039868">
    <property type="entry name" value="ARMD3-like"/>
</dbReference>
<dbReference type="SMART" id="SM01158">
    <property type="entry name" value="DUF1741"/>
    <property type="match status" value="1"/>
</dbReference>
<comment type="caution">
    <text evidence="8">The sequence shown here is derived from an EMBL/GenBank/DDBJ whole genome shotgun (WGS) entry which is preliminary data.</text>
</comment>
<dbReference type="OrthoDB" id="2012278at2759"/>
<feature type="compositionally biased region" description="Low complexity" evidence="6">
    <location>
        <begin position="400"/>
        <end position="410"/>
    </location>
</feature>
<proteinExistence type="predicted"/>
<feature type="domain" description="Armadillo-like helical" evidence="7">
    <location>
        <begin position="564"/>
        <end position="907"/>
    </location>
</feature>
<feature type="compositionally biased region" description="Low complexity" evidence="6">
    <location>
        <begin position="810"/>
        <end position="829"/>
    </location>
</feature>
<reference evidence="8 9" key="1">
    <citation type="journal article" date="2018" name="Front. Microbiol.">
        <title>Prospects for Fungal Bioremediation of Acidic Radioactive Waste Sites: Characterization and Genome Sequence of Rhodotorula taiwanensis MD1149.</title>
        <authorList>
            <person name="Tkavc R."/>
            <person name="Matrosova V.Y."/>
            <person name="Grichenko O.E."/>
            <person name="Gostincar C."/>
            <person name="Volpe R.P."/>
            <person name="Klimenkova P."/>
            <person name="Gaidamakova E.K."/>
            <person name="Zhou C.E."/>
            <person name="Stewart B.J."/>
            <person name="Lyman M.G."/>
            <person name="Malfatti S.A."/>
            <person name="Rubinfeld B."/>
            <person name="Courtot M."/>
            <person name="Singh J."/>
            <person name="Dalgard C.L."/>
            <person name="Hamilton T."/>
            <person name="Frey K.G."/>
            <person name="Gunde-Cimerman N."/>
            <person name="Dugan L."/>
            <person name="Daly M.J."/>
        </authorList>
    </citation>
    <scope>NUCLEOTIDE SEQUENCE [LARGE SCALE GENOMIC DNA]</scope>
    <source>
        <strain evidence="8 9">MD1149</strain>
    </source>
</reference>
<gene>
    <name evidence="8" type="ORF">BMF94_2947</name>
</gene>
<feature type="compositionally biased region" description="Low complexity" evidence="6">
    <location>
        <begin position="747"/>
        <end position="759"/>
    </location>
</feature>
<keyword evidence="3" id="KW-1133">Transmembrane helix</keyword>
<feature type="region of interest" description="Disordered" evidence="6">
    <location>
        <begin position="747"/>
        <end position="771"/>
    </location>
</feature>
<dbReference type="InterPro" id="IPR013636">
    <property type="entry name" value="ARMH3_C"/>
</dbReference>
<keyword evidence="2" id="KW-0812">Transmembrane</keyword>
<dbReference type="GO" id="GO:0016020">
    <property type="term" value="C:membrane"/>
    <property type="evidence" value="ECO:0007669"/>
    <property type="project" value="UniProtKB-SubCell"/>
</dbReference>
<name>A0A2S5BBI2_9BASI</name>
<dbReference type="PANTHER" id="PTHR13608:SF3">
    <property type="entry name" value="ARMADILLO-LIKE HELICAL DOMAIN-CONTAINING PROTEIN 3"/>
    <property type="match status" value="1"/>
</dbReference>
<keyword evidence="4" id="KW-0472">Membrane</keyword>
<dbReference type="GO" id="GO:0005829">
    <property type="term" value="C:cytosol"/>
    <property type="evidence" value="ECO:0007669"/>
    <property type="project" value="TreeGrafter"/>
</dbReference>
<accession>A0A2S5BBI2</accession>
<feature type="region of interest" description="Disordered" evidence="6">
    <location>
        <begin position="333"/>
        <end position="459"/>
    </location>
</feature>
<sequence>MATSTAPAAAESPLKQVNQAGAPKKSKLDSCWHDLTHRPTLFAATDLESTANVPPPKRYFSEFFCLKPNRATEESALAALSNEDLLGPYKNNVSLLFTHAVRTLKEAKSDDTCRSHALETLFPLLRNVLEREYTDQSYDVMNILAGSLDRSDQVFTASRPAALYDTSTETNSLFLSTREQDLVSAIDMTLQDSKSPTLLRHRTLQLALLVVATVGQGSLVAYFLRRDLFSTLVAFIADGETKPFAFEATLLLGLLANYRKCEARNPYGVRIEDFVEEGVMERMIDVVTTICARARDSYVAVSDDAPPTFVGSLTSFVRSMRLSELLSGGFYLPPPPSPSAPAKTADTPPAPVQAEEPTRLTAEEKGKGRAVQDADEDQAADERETPAAVASQESAEKGSSKPTSEVSSSSAADDTREDAPSRPTGKLERGASSASSTASRPVLSRNNSGRPPRPEDKPYAALPPVMIVLLLPFYELLDANKTFCSLVYNDRTAGASPTLPVELLSFTSYLVSHAALSQRARVYSRLAFSVLMILVEEGEGKLTRPRPGGEDIRLCRQRPPQLPAKDASRSIPISAMIDAIVLFLRHNLRKKLEVETYTLALRLLQRSFQQLKNEHVKLDRDWVTIWRSLLSLASFVVSHRADLRHLGDSLDALISQLFVTLAYAAYWSEQLLPDAATQARLYYELLHADETLSALSDLLGVSSISPLNTLSTAGSANGANTPTKSSASTYPYLSRRETANQSGFLSLHSTLSSSSPTGLRPGMTGLGGNGTSKESARFVATECIANLRSTITFFSGHIAAHKEAKRAKNAASWWPRRARSASTATQATSKDGSSAATTASEDEDHLEPDEILLVVEAHLGAVELIESAAMGDLPRYASELDLSAGSGEERFWKEVVDVACRDTIQLLQDEPPVLPSV</sequence>
<evidence type="ECO:0000256" key="5">
    <source>
        <dbReference type="SAM" id="Coils"/>
    </source>
</evidence>
<feature type="coiled-coil region" evidence="5">
    <location>
        <begin position="594"/>
        <end position="621"/>
    </location>
</feature>
<feature type="compositionally biased region" description="Low complexity" evidence="6">
    <location>
        <begin position="1"/>
        <end position="13"/>
    </location>
</feature>
<protein>
    <recommendedName>
        <fullName evidence="7">Armadillo-like helical domain-containing protein</fullName>
    </recommendedName>
</protein>
<evidence type="ECO:0000259" key="7">
    <source>
        <dbReference type="SMART" id="SM01158"/>
    </source>
</evidence>
<dbReference type="EMBL" id="PJQD01000029">
    <property type="protein sequence ID" value="POY74135.1"/>
    <property type="molecule type" value="Genomic_DNA"/>
</dbReference>
<dbReference type="Pfam" id="PF08427">
    <property type="entry name" value="ARMH3_C"/>
    <property type="match status" value="1"/>
</dbReference>
<organism evidence="8 9">
    <name type="scientific">Rhodotorula taiwanensis</name>
    <dbReference type="NCBI Taxonomy" id="741276"/>
    <lineage>
        <taxon>Eukaryota</taxon>
        <taxon>Fungi</taxon>
        <taxon>Dikarya</taxon>
        <taxon>Basidiomycota</taxon>
        <taxon>Pucciniomycotina</taxon>
        <taxon>Microbotryomycetes</taxon>
        <taxon>Sporidiobolales</taxon>
        <taxon>Sporidiobolaceae</taxon>
        <taxon>Rhodotorula</taxon>
    </lineage>
</organism>
<evidence type="ECO:0000256" key="2">
    <source>
        <dbReference type="ARBA" id="ARBA00022692"/>
    </source>
</evidence>
<evidence type="ECO:0000313" key="9">
    <source>
        <dbReference type="Proteomes" id="UP000237144"/>
    </source>
</evidence>
<keyword evidence="5" id="KW-0175">Coiled coil</keyword>